<dbReference type="InterPro" id="IPR001789">
    <property type="entry name" value="Sig_transdc_resp-reg_receiver"/>
</dbReference>
<dbReference type="PRINTS" id="PR00038">
    <property type="entry name" value="HTHLUXR"/>
</dbReference>
<keyword evidence="7" id="KW-1185">Reference proteome</keyword>
<feature type="domain" description="HTH luxR-type" evidence="4">
    <location>
        <begin position="145"/>
        <end position="207"/>
    </location>
</feature>
<reference evidence="6 7" key="1">
    <citation type="submission" date="2015-03" db="EMBL/GenBank/DDBJ databases">
        <title>Luteipulveratus halotolerans sp. nov., a novel actinobacterium (Dermacoccaceae) from Sarawak, Malaysia.</title>
        <authorList>
            <person name="Juboi H."/>
            <person name="Basik A."/>
            <person name="Shamsul S.S."/>
            <person name="Arnold P."/>
            <person name="Schmitt E.K."/>
            <person name="Sanglier J.-J."/>
            <person name="Yeo T."/>
        </authorList>
    </citation>
    <scope>NUCLEOTIDE SEQUENCE [LARGE SCALE GENOMIC DNA]</scope>
    <source>
        <strain evidence="6 7">MN07-A0370</strain>
    </source>
</reference>
<dbReference type="GO" id="GO:0006355">
    <property type="term" value="P:regulation of DNA-templated transcription"/>
    <property type="evidence" value="ECO:0007669"/>
    <property type="project" value="InterPro"/>
</dbReference>
<dbReference type="CDD" id="cd17535">
    <property type="entry name" value="REC_NarL-like"/>
    <property type="match status" value="1"/>
</dbReference>
<dbReference type="InterPro" id="IPR058245">
    <property type="entry name" value="NreC/VraR/RcsB-like_REC"/>
</dbReference>
<dbReference type="PROSITE" id="PS50043">
    <property type="entry name" value="HTH_LUXR_2"/>
    <property type="match status" value="1"/>
</dbReference>
<dbReference type="STRING" id="571913.VV02_06785"/>
<dbReference type="InterPro" id="IPR039420">
    <property type="entry name" value="WalR-like"/>
</dbReference>
<protein>
    <recommendedName>
        <fullName evidence="8">LuxR family transcriptional regulator</fullName>
    </recommendedName>
</protein>
<dbReference type="InterPro" id="IPR011006">
    <property type="entry name" value="CheY-like_superfamily"/>
</dbReference>
<dbReference type="GO" id="GO:0003677">
    <property type="term" value="F:DNA binding"/>
    <property type="evidence" value="ECO:0007669"/>
    <property type="project" value="UniProtKB-KW"/>
</dbReference>
<evidence type="ECO:0008006" key="8">
    <source>
        <dbReference type="Google" id="ProtNLM"/>
    </source>
</evidence>
<sequence length="207" mass="22764">MALVPGDAYRIMLVEDHPMILFGLAHLLQAEPDLDVVGQATTADVARRLVQTTDPDLIVLPVRLGDRVAGIELCRHLKSSTTAKALVYTSFTDPEDVQAAVLAGADGLVGKAATPEDLLSAIRSIRRGQRIWLPGPRADQRAGAALLDHPRLTEREREVLRLMLDRLTNQQIAEALTVEITTVKSHVRSLLRKLGMESRRDLFDAQP</sequence>
<name>A0A0K1JFZ8_9MICO</name>
<accession>A0A0K1JFZ8</accession>
<dbReference type="Pfam" id="PF00196">
    <property type="entry name" value="GerE"/>
    <property type="match status" value="1"/>
</dbReference>
<dbReference type="SMART" id="SM00421">
    <property type="entry name" value="HTH_LUXR"/>
    <property type="match status" value="1"/>
</dbReference>
<comment type="caution">
    <text evidence="3">Lacks conserved residue(s) required for the propagation of feature annotation.</text>
</comment>
<evidence type="ECO:0000259" key="5">
    <source>
        <dbReference type="PROSITE" id="PS50110"/>
    </source>
</evidence>
<dbReference type="PANTHER" id="PTHR43214">
    <property type="entry name" value="TWO-COMPONENT RESPONSE REGULATOR"/>
    <property type="match status" value="1"/>
</dbReference>
<dbReference type="SUPFAM" id="SSF52172">
    <property type="entry name" value="CheY-like"/>
    <property type="match status" value="1"/>
</dbReference>
<evidence type="ECO:0000313" key="6">
    <source>
        <dbReference type="EMBL" id="AKU15626.1"/>
    </source>
</evidence>
<dbReference type="CDD" id="cd06170">
    <property type="entry name" value="LuxR_C_like"/>
    <property type="match status" value="1"/>
</dbReference>
<dbReference type="EMBL" id="CP011112">
    <property type="protein sequence ID" value="AKU15626.1"/>
    <property type="molecule type" value="Genomic_DNA"/>
</dbReference>
<dbReference type="OrthoDB" id="9812579at2"/>
<dbReference type="Pfam" id="PF00072">
    <property type="entry name" value="Response_reg"/>
    <property type="match status" value="1"/>
</dbReference>
<proteinExistence type="predicted"/>
<dbReference type="GO" id="GO:0000160">
    <property type="term" value="P:phosphorelay signal transduction system"/>
    <property type="evidence" value="ECO:0007669"/>
    <property type="project" value="InterPro"/>
</dbReference>
<dbReference type="InterPro" id="IPR016032">
    <property type="entry name" value="Sig_transdc_resp-reg_C-effctor"/>
</dbReference>
<feature type="domain" description="Response regulatory" evidence="5">
    <location>
        <begin position="10"/>
        <end position="126"/>
    </location>
</feature>
<keyword evidence="1" id="KW-0597">Phosphoprotein</keyword>
<dbReference type="Gene3D" id="3.40.50.2300">
    <property type="match status" value="1"/>
</dbReference>
<evidence type="ECO:0000256" key="1">
    <source>
        <dbReference type="ARBA" id="ARBA00022553"/>
    </source>
</evidence>
<dbReference type="Proteomes" id="UP000066480">
    <property type="component" value="Chromosome"/>
</dbReference>
<keyword evidence="2" id="KW-0238">DNA-binding</keyword>
<evidence type="ECO:0000256" key="3">
    <source>
        <dbReference type="PROSITE-ProRule" id="PRU00169"/>
    </source>
</evidence>
<dbReference type="PROSITE" id="PS50110">
    <property type="entry name" value="RESPONSE_REGULATORY"/>
    <property type="match status" value="1"/>
</dbReference>
<evidence type="ECO:0000313" key="7">
    <source>
        <dbReference type="Proteomes" id="UP000066480"/>
    </source>
</evidence>
<evidence type="ECO:0000256" key="2">
    <source>
        <dbReference type="ARBA" id="ARBA00023125"/>
    </source>
</evidence>
<evidence type="ECO:0000259" key="4">
    <source>
        <dbReference type="PROSITE" id="PS50043"/>
    </source>
</evidence>
<dbReference type="InterPro" id="IPR000792">
    <property type="entry name" value="Tscrpt_reg_LuxR_C"/>
</dbReference>
<dbReference type="AlphaFoldDB" id="A0A0K1JFZ8"/>
<dbReference type="PANTHER" id="PTHR43214:SF43">
    <property type="entry name" value="TWO-COMPONENT RESPONSE REGULATOR"/>
    <property type="match status" value="1"/>
</dbReference>
<gene>
    <name evidence="6" type="ORF">VV02_06785</name>
</gene>
<dbReference type="KEGG" id="lmoi:VV02_06785"/>
<dbReference type="SMART" id="SM00448">
    <property type="entry name" value="REC"/>
    <property type="match status" value="1"/>
</dbReference>
<organism evidence="6 7">
    <name type="scientific">Luteipulveratus mongoliensis</name>
    <dbReference type="NCBI Taxonomy" id="571913"/>
    <lineage>
        <taxon>Bacteria</taxon>
        <taxon>Bacillati</taxon>
        <taxon>Actinomycetota</taxon>
        <taxon>Actinomycetes</taxon>
        <taxon>Micrococcales</taxon>
        <taxon>Dermacoccaceae</taxon>
        <taxon>Luteipulveratus</taxon>
    </lineage>
</organism>
<dbReference type="SUPFAM" id="SSF46894">
    <property type="entry name" value="C-terminal effector domain of the bipartite response regulators"/>
    <property type="match status" value="1"/>
</dbReference>